<dbReference type="InterPro" id="IPR050108">
    <property type="entry name" value="CDK"/>
</dbReference>
<comment type="subcellular location">
    <subcellularLocation>
        <location evidence="1">Nucleus</location>
    </subcellularLocation>
</comment>
<evidence type="ECO:0000256" key="1">
    <source>
        <dbReference type="ARBA" id="ARBA00004123"/>
    </source>
</evidence>
<gene>
    <name evidence="10" type="ORF">PHET_10511</name>
</gene>
<comment type="caution">
    <text evidence="10">The sequence shown here is derived from an EMBL/GenBank/DDBJ whole genome shotgun (WGS) entry which is preliminary data.</text>
</comment>
<dbReference type="Gene3D" id="1.10.510.10">
    <property type="entry name" value="Transferase(Phosphotransferase) domain 1"/>
    <property type="match status" value="1"/>
</dbReference>
<dbReference type="OrthoDB" id="204883at2759"/>
<evidence type="ECO:0000313" key="10">
    <source>
        <dbReference type="EMBL" id="KAF5396552.1"/>
    </source>
</evidence>
<proteinExistence type="inferred from homology"/>
<dbReference type="Pfam" id="PF00069">
    <property type="entry name" value="Pkinase"/>
    <property type="match status" value="1"/>
</dbReference>
<keyword evidence="8" id="KW-0539">Nucleus</keyword>
<evidence type="ECO:0000256" key="4">
    <source>
        <dbReference type="ARBA" id="ARBA00022679"/>
    </source>
</evidence>
<dbReference type="GO" id="GO:0051301">
    <property type="term" value="P:cell division"/>
    <property type="evidence" value="ECO:0007669"/>
    <property type="project" value="UniProtKB-KW"/>
</dbReference>
<dbReference type="PANTHER" id="PTHR24056">
    <property type="entry name" value="CELL DIVISION PROTEIN KINASE"/>
    <property type="match status" value="1"/>
</dbReference>
<evidence type="ECO:0000256" key="6">
    <source>
        <dbReference type="ARBA" id="ARBA00022777"/>
    </source>
</evidence>
<protein>
    <submittedName>
        <fullName evidence="10">Cell division protein kinase 9</fullName>
    </submittedName>
</protein>
<evidence type="ECO:0000256" key="2">
    <source>
        <dbReference type="ARBA" id="ARBA00006485"/>
    </source>
</evidence>
<evidence type="ECO:0000256" key="7">
    <source>
        <dbReference type="ARBA" id="ARBA00022840"/>
    </source>
</evidence>
<dbReference type="GO" id="GO:0005634">
    <property type="term" value="C:nucleus"/>
    <property type="evidence" value="ECO:0007669"/>
    <property type="project" value="UniProtKB-SubCell"/>
</dbReference>
<keyword evidence="6 10" id="KW-0418">Kinase</keyword>
<dbReference type="PANTHER" id="PTHR24056:SF233">
    <property type="entry name" value="CYCLIN-DEPENDENT KINASE 9"/>
    <property type="match status" value="1"/>
</dbReference>
<dbReference type="Proteomes" id="UP000748531">
    <property type="component" value="Unassembled WGS sequence"/>
</dbReference>
<keyword evidence="11" id="KW-1185">Reference proteome</keyword>
<keyword evidence="4" id="KW-0808">Transferase</keyword>
<dbReference type="SUPFAM" id="SSF56112">
    <property type="entry name" value="Protein kinase-like (PK-like)"/>
    <property type="match status" value="1"/>
</dbReference>
<dbReference type="InterPro" id="IPR011009">
    <property type="entry name" value="Kinase-like_dom_sf"/>
</dbReference>
<keyword evidence="10" id="KW-0132">Cell division</keyword>
<keyword evidence="10" id="KW-0131">Cell cycle</keyword>
<keyword evidence="3" id="KW-0723">Serine/threonine-protein kinase</keyword>
<dbReference type="EMBL" id="LUCH01007873">
    <property type="protein sequence ID" value="KAF5396552.1"/>
    <property type="molecule type" value="Genomic_DNA"/>
</dbReference>
<dbReference type="InterPro" id="IPR000719">
    <property type="entry name" value="Prot_kinase_dom"/>
</dbReference>
<dbReference type="PROSITE" id="PS50011">
    <property type="entry name" value="PROTEIN_KINASE_DOM"/>
    <property type="match status" value="1"/>
</dbReference>
<evidence type="ECO:0000313" key="11">
    <source>
        <dbReference type="Proteomes" id="UP000748531"/>
    </source>
</evidence>
<sequence length="120" mass="13882">MKVNTYYPRAFTALLLSSLHNPSELTRLPRNNVLHRDLKTSNILIDRKGVLKIADFGLARLTVSSVRPDRPTRYTARVVTLWYRPPEILLNDRSYGRPVDLWGAGCIMAELWTRYPIMQV</sequence>
<dbReference type="GO" id="GO:0004693">
    <property type="term" value="F:cyclin-dependent protein serine/threonine kinase activity"/>
    <property type="evidence" value="ECO:0007669"/>
    <property type="project" value="TreeGrafter"/>
</dbReference>
<comment type="similarity">
    <text evidence="2">Belongs to the protein kinase superfamily. CMGC Ser/Thr protein kinase family. CDC2/CDKX subfamily.</text>
</comment>
<dbReference type="SMART" id="SM00220">
    <property type="entry name" value="S_TKc"/>
    <property type="match status" value="1"/>
</dbReference>
<feature type="domain" description="Protein kinase" evidence="9">
    <location>
        <begin position="1"/>
        <end position="120"/>
    </location>
</feature>
<dbReference type="PROSITE" id="PS00108">
    <property type="entry name" value="PROTEIN_KINASE_ST"/>
    <property type="match status" value="1"/>
</dbReference>
<evidence type="ECO:0000256" key="8">
    <source>
        <dbReference type="ARBA" id="ARBA00023242"/>
    </source>
</evidence>
<keyword evidence="7" id="KW-0067">ATP-binding</keyword>
<evidence type="ECO:0000256" key="5">
    <source>
        <dbReference type="ARBA" id="ARBA00022741"/>
    </source>
</evidence>
<evidence type="ECO:0000256" key="3">
    <source>
        <dbReference type="ARBA" id="ARBA00022527"/>
    </source>
</evidence>
<name>A0A8J4TA25_9TREM</name>
<reference evidence="10" key="1">
    <citation type="submission" date="2019-05" db="EMBL/GenBank/DDBJ databases">
        <title>Annotation for the trematode Paragonimus heterotremus.</title>
        <authorList>
            <person name="Choi Y.-J."/>
        </authorList>
    </citation>
    <scope>NUCLEOTIDE SEQUENCE</scope>
    <source>
        <strain evidence="10">LC</strain>
    </source>
</reference>
<accession>A0A8J4TA25</accession>
<keyword evidence="5" id="KW-0547">Nucleotide-binding</keyword>
<evidence type="ECO:0000259" key="9">
    <source>
        <dbReference type="PROSITE" id="PS50011"/>
    </source>
</evidence>
<dbReference type="GO" id="GO:0005524">
    <property type="term" value="F:ATP binding"/>
    <property type="evidence" value="ECO:0007669"/>
    <property type="project" value="UniProtKB-KW"/>
</dbReference>
<dbReference type="AlphaFoldDB" id="A0A8J4TA25"/>
<organism evidence="10 11">
    <name type="scientific">Paragonimus heterotremus</name>
    <dbReference type="NCBI Taxonomy" id="100268"/>
    <lineage>
        <taxon>Eukaryota</taxon>
        <taxon>Metazoa</taxon>
        <taxon>Spiralia</taxon>
        <taxon>Lophotrochozoa</taxon>
        <taxon>Platyhelminthes</taxon>
        <taxon>Trematoda</taxon>
        <taxon>Digenea</taxon>
        <taxon>Plagiorchiida</taxon>
        <taxon>Troglotremata</taxon>
        <taxon>Troglotrematidae</taxon>
        <taxon>Paragonimus</taxon>
    </lineage>
</organism>
<dbReference type="InterPro" id="IPR008271">
    <property type="entry name" value="Ser/Thr_kinase_AS"/>
</dbReference>
<dbReference type="GO" id="GO:0008353">
    <property type="term" value="F:RNA polymerase II CTD heptapeptide repeat kinase activity"/>
    <property type="evidence" value="ECO:0007669"/>
    <property type="project" value="TreeGrafter"/>
</dbReference>